<feature type="region of interest" description="Disordered" evidence="7">
    <location>
        <begin position="265"/>
        <end position="328"/>
    </location>
</feature>
<dbReference type="EMBL" id="MK639429">
    <property type="protein sequence ID" value="QFE32168.1"/>
    <property type="molecule type" value="mRNA"/>
</dbReference>
<dbReference type="PANTHER" id="PTHR12632">
    <property type="entry name" value="TRANSCRIPTION FACTOR NF-Y ALPHA-RELATED"/>
    <property type="match status" value="1"/>
</dbReference>
<name>A0A5J6SCZ9_9ASPA</name>
<keyword evidence="5 6" id="KW-0539">Nucleus</keyword>
<evidence type="ECO:0000256" key="2">
    <source>
        <dbReference type="ARBA" id="ARBA00023015"/>
    </source>
</evidence>
<organism evidence="8">
    <name type="scientific">Agave sisalana</name>
    <dbReference type="NCBI Taxonomy" id="442491"/>
    <lineage>
        <taxon>Eukaryota</taxon>
        <taxon>Viridiplantae</taxon>
        <taxon>Streptophyta</taxon>
        <taxon>Embryophyta</taxon>
        <taxon>Tracheophyta</taxon>
        <taxon>Spermatophyta</taxon>
        <taxon>Magnoliopsida</taxon>
        <taxon>Liliopsida</taxon>
        <taxon>Asparagales</taxon>
        <taxon>Asparagaceae</taxon>
        <taxon>Agavoideae</taxon>
        <taxon>Agave</taxon>
    </lineage>
</organism>
<reference evidence="8" key="1">
    <citation type="submission" date="2019-03" db="EMBL/GenBank/DDBJ databases">
        <title>Identification and Validation of Transcription factors genes from Agave sisalana under Abiotic Stress.</title>
        <authorList>
            <person name="Hameed R."/>
            <person name="Batcho A."/>
            <person name="Sarwar B."/>
            <person name="Rashid B."/>
            <person name="Hassan S."/>
            <person name="Husnain T."/>
        </authorList>
    </citation>
    <scope>NUCLEOTIDE SEQUENCE</scope>
    <source>
        <strain evidence="8">DN23478_S25</strain>
    </source>
</reference>
<keyword evidence="4 6" id="KW-0804">Transcription</keyword>
<feature type="region of interest" description="Disordered" evidence="7">
    <location>
        <begin position="71"/>
        <end position="99"/>
    </location>
</feature>
<evidence type="ECO:0000256" key="5">
    <source>
        <dbReference type="ARBA" id="ARBA00023242"/>
    </source>
</evidence>
<sequence>MPLEHVKGFEMQYISNKGSGESSVHSTSNCANTRPSWWNSSASNYLPSYPKDLYVNMDSLAEHANQLKHLGDPIADHDSSSTQSTGQSHQEVSGSSEGNIQEQCISAQSGNDNTYVKNVEGHMKSVLSLGSPEVAFPPPKLDYNSSIACIPYAYADPYYGGVLAAYGPHAIIHPQMMGMASSSRVPLPHEQAEEEPIYVNAKQYHAILRRRELRAKQEAQNKLIKGRKPYLHESRHIHAMKRARGVGGRFLNTKKLQQQAQLAASGATAGSTSTPTCSEVTTVSSGGGSGGFHHQDHFGFSAGTGNFQSHIRGNGQGRGPQHRVPVMR</sequence>
<proteinExistence type="evidence at transcript level"/>
<comment type="subcellular location">
    <subcellularLocation>
        <location evidence="1 6">Nucleus</location>
    </subcellularLocation>
</comment>
<feature type="compositionally biased region" description="Low complexity" evidence="7">
    <location>
        <begin position="265"/>
        <end position="274"/>
    </location>
</feature>
<dbReference type="SMART" id="SM00521">
    <property type="entry name" value="CBF"/>
    <property type="match status" value="1"/>
</dbReference>
<dbReference type="Pfam" id="PF02045">
    <property type="entry name" value="CBFB_NFYA"/>
    <property type="match status" value="1"/>
</dbReference>
<evidence type="ECO:0000313" key="8">
    <source>
        <dbReference type="EMBL" id="QFE32168.1"/>
    </source>
</evidence>
<dbReference type="GO" id="GO:0003700">
    <property type="term" value="F:DNA-binding transcription factor activity"/>
    <property type="evidence" value="ECO:0007669"/>
    <property type="project" value="UniProtKB-UniRule"/>
</dbReference>
<dbReference type="PROSITE" id="PS51152">
    <property type="entry name" value="NFYA_HAP2_2"/>
    <property type="match status" value="1"/>
</dbReference>
<protein>
    <recommendedName>
        <fullName evidence="6">Nuclear transcription factor Y subunit</fullName>
    </recommendedName>
</protein>
<dbReference type="Gene3D" id="6.10.250.2430">
    <property type="match status" value="1"/>
</dbReference>
<feature type="compositionally biased region" description="Polar residues" evidence="7">
    <location>
        <begin position="90"/>
        <end position="99"/>
    </location>
</feature>
<dbReference type="PRINTS" id="PR00616">
    <property type="entry name" value="CCAATSUBUNTB"/>
</dbReference>
<evidence type="ECO:0000256" key="1">
    <source>
        <dbReference type="ARBA" id="ARBA00004123"/>
    </source>
</evidence>
<dbReference type="GO" id="GO:0005634">
    <property type="term" value="C:nucleus"/>
    <property type="evidence" value="ECO:0007669"/>
    <property type="project" value="UniProtKB-SubCell"/>
</dbReference>
<dbReference type="InterPro" id="IPR001289">
    <property type="entry name" value="NFYA"/>
</dbReference>
<keyword evidence="2 6" id="KW-0805">Transcription regulation</keyword>
<keyword evidence="3 6" id="KW-0238">DNA-binding</keyword>
<comment type="function">
    <text evidence="6">Component of the sequence-specific heterotrimeric transcription factor (NF-Y) which specifically recognizes a 5'-CCAAT-3' box motif found in the promoters of its target genes.</text>
</comment>
<evidence type="ECO:0000256" key="3">
    <source>
        <dbReference type="ARBA" id="ARBA00023125"/>
    </source>
</evidence>
<dbReference type="GO" id="GO:0003677">
    <property type="term" value="F:DNA binding"/>
    <property type="evidence" value="ECO:0007669"/>
    <property type="project" value="UniProtKB-KW"/>
</dbReference>
<dbReference type="AlphaFoldDB" id="A0A5J6SCZ9"/>
<evidence type="ECO:0000256" key="4">
    <source>
        <dbReference type="ARBA" id="ARBA00023163"/>
    </source>
</evidence>
<comment type="subunit">
    <text evidence="6">Heterotrimer.</text>
</comment>
<evidence type="ECO:0000256" key="6">
    <source>
        <dbReference type="RuleBase" id="RU367155"/>
    </source>
</evidence>
<feature type="compositionally biased region" description="Low complexity" evidence="7">
    <location>
        <begin position="80"/>
        <end position="89"/>
    </location>
</feature>
<comment type="similarity">
    <text evidence="6">Belongs to the NFYA/HAP2 subunit family.</text>
</comment>
<accession>A0A5J6SCZ9</accession>
<evidence type="ECO:0000256" key="7">
    <source>
        <dbReference type="SAM" id="MobiDB-lite"/>
    </source>
</evidence>